<protein>
    <recommendedName>
        <fullName evidence="2">UBL3-like ubiquitin domain-containing protein</fullName>
    </recommendedName>
</protein>
<accession>A0A316UAZ0</accession>
<dbReference type="PANTHER" id="PTHR13169:SF0">
    <property type="entry name" value="UBIQUITIN-LIKE PROTEIN 3"/>
    <property type="match status" value="1"/>
</dbReference>
<sequence>MSKATPIVSGSEAQAPRDGDPLQARPIASTSAGTSSDQAGAPSTTLAATTSPSSISQPQQPTSVPMATTSSAATMAPLVQSQSTVSSLNGRIRLDILLATGQRKPFDFRHDTKVEEVREEIWKTWPEEWPSRPSSSSALRLLHLGHILPDTTILGPAPADAPLQTTKESKKSSSVSPQYRGLVPGRTTVVHLLVKGGWLSEEERIQEEERERLKSQPEGSKHGRGVGKAAGATAGTGAGAAAADDGHHGGSNCCCVIC</sequence>
<feature type="domain" description="UBL3-like ubiquitin" evidence="2">
    <location>
        <begin position="92"/>
        <end position="155"/>
    </location>
</feature>
<feature type="region of interest" description="Disordered" evidence="1">
    <location>
        <begin position="155"/>
        <end position="180"/>
    </location>
</feature>
<feature type="compositionally biased region" description="Low complexity" evidence="1">
    <location>
        <begin position="39"/>
        <end position="69"/>
    </location>
</feature>
<evidence type="ECO:0000256" key="1">
    <source>
        <dbReference type="SAM" id="MobiDB-lite"/>
    </source>
</evidence>
<feature type="region of interest" description="Disordered" evidence="1">
    <location>
        <begin position="208"/>
        <end position="248"/>
    </location>
</feature>
<evidence type="ECO:0000313" key="4">
    <source>
        <dbReference type="Proteomes" id="UP000245942"/>
    </source>
</evidence>
<dbReference type="STRING" id="1684307.A0A316UAZ0"/>
<feature type="region of interest" description="Disordered" evidence="1">
    <location>
        <begin position="1"/>
        <end position="69"/>
    </location>
</feature>
<organism evidence="3 4">
    <name type="scientific">Pseudomicrostroma glucosiphilum</name>
    <dbReference type="NCBI Taxonomy" id="1684307"/>
    <lineage>
        <taxon>Eukaryota</taxon>
        <taxon>Fungi</taxon>
        <taxon>Dikarya</taxon>
        <taxon>Basidiomycota</taxon>
        <taxon>Ustilaginomycotina</taxon>
        <taxon>Exobasidiomycetes</taxon>
        <taxon>Microstromatales</taxon>
        <taxon>Microstromatales incertae sedis</taxon>
        <taxon>Pseudomicrostroma</taxon>
    </lineage>
</organism>
<keyword evidence="4" id="KW-1185">Reference proteome</keyword>
<dbReference type="Pfam" id="PF13881">
    <property type="entry name" value="Rad60-SLD_2"/>
    <property type="match status" value="1"/>
</dbReference>
<dbReference type="PANTHER" id="PTHR13169">
    <property type="entry name" value="UBIQUITIN-LIKE PROTEIN 3 HCG-1 PROTEIN"/>
    <property type="match status" value="1"/>
</dbReference>
<dbReference type="EMBL" id="KZ819323">
    <property type="protein sequence ID" value="PWN22322.1"/>
    <property type="molecule type" value="Genomic_DNA"/>
</dbReference>
<dbReference type="Gene3D" id="3.10.20.90">
    <property type="entry name" value="Phosphatidylinositol 3-kinase Catalytic Subunit, Chain A, domain 1"/>
    <property type="match status" value="1"/>
</dbReference>
<dbReference type="AlphaFoldDB" id="A0A316UAZ0"/>
<dbReference type="GeneID" id="37011013"/>
<dbReference type="RefSeq" id="XP_025349482.1">
    <property type="nucleotide sequence ID" value="XM_025489279.1"/>
</dbReference>
<feature type="compositionally biased region" description="Basic and acidic residues" evidence="1">
    <location>
        <begin position="208"/>
        <end position="221"/>
    </location>
</feature>
<gene>
    <name evidence="3" type="ORF">BCV69DRAFT_140678</name>
</gene>
<dbReference type="InterPro" id="IPR039540">
    <property type="entry name" value="UBL3-like_ubiquitin_dom"/>
</dbReference>
<feature type="compositionally biased region" description="Polar residues" evidence="1">
    <location>
        <begin position="28"/>
        <end position="38"/>
    </location>
</feature>
<dbReference type="InterPro" id="IPR029071">
    <property type="entry name" value="Ubiquitin-like_domsf"/>
</dbReference>
<reference evidence="3 4" key="1">
    <citation type="journal article" date="2018" name="Mol. Biol. Evol.">
        <title>Broad Genomic Sampling Reveals a Smut Pathogenic Ancestry of the Fungal Clade Ustilaginomycotina.</title>
        <authorList>
            <person name="Kijpornyongpan T."/>
            <person name="Mondo S.J."/>
            <person name="Barry K."/>
            <person name="Sandor L."/>
            <person name="Lee J."/>
            <person name="Lipzen A."/>
            <person name="Pangilinan J."/>
            <person name="LaButti K."/>
            <person name="Hainaut M."/>
            <person name="Henrissat B."/>
            <person name="Grigoriev I.V."/>
            <person name="Spatafora J.W."/>
            <person name="Aime M.C."/>
        </authorList>
    </citation>
    <scope>NUCLEOTIDE SEQUENCE [LARGE SCALE GENOMIC DNA]</scope>
    <source>
        <strain evidence="3 4">MCA 4718</strain>
    </source>
</reference>
<evidence type="ECO:0000313" key="3">
    <source>
        <dbReference type="EMBL" id="PWN22322.1"/>
    </source>
</evidence>
<name>A0A316UAZ0_9BASI</name>
<dbReference type="OrthoDB" id="1043111at2759"/>
<dbReference type="SUPFAM" id="SSF54236">
    <property type="entry name" value="Ubiquitin-like"/>
    <property type="match status" value="1"/>
</dbReference>
<proteinExistence type="predicted"/>
<dbReference type="Proteomes" id="UP000245942">
    <property type="component" value="Unassembled WGS sequence"/>
</dbReference>
<dbReference type="InterPro" id="IPR040015">
    <property type="entry name" value="UBL3-like"/>
</dbReference>
<feature type="compositionally biased region" description="Low complexity" evidence="1">
    <location>
        <begin position="229"/>
        <end position="243"/>
    </location>
</feature>
<evidence type="ECO:0000259" key="2">
    <source>
        <dbReference type="Pfam" id="PF13881"/>
    </source>
</evidence>